<protein>
    <recommendedName>
        <fullName evidence="3">IDEAL domain-containing protein</fullName>
    </recommendedName>
</protein>
<sequence length="60" mass="7259">MKKDTDLSLWMTQFLCSSDSIKEVRMEEAEQEHNPLLLESIRFHLELRNRHDLLEHHSLK</sequence>
<dbReference type="RefSeq" id="WP_060534919.1">
    <property type="nucleotide sequence ID" value="NZ_CP013023.1"/>
</dbReference>
<dbReference type="Proteomes" id="UP000078148">
    <property type="component" value="Chromosome"/>
</dbReference>
<name>A0A172ZHD0_9BACL</name>
<evidence type="ECO:0000313" key="2">
    <source>
        <dbReference type="Proteomes" id="UP000078148"/>
    </source>
</evidence>
<accession>A0A172ZHD0</accession>
<proteinExistence type="predicted"/>
<dbReference type="OrthoDB" id="2627539at2"/>
<evidence type="ECO:0008006" key="3">
    <source>
        <dbReference type="Google" id="ProtNLM"/>
    </source>
</evidence>
<gene>
    <name evidence="1" type="ORF">AR543_12865</name>
</gene>
<dbReference type="KEGG" id="pbv:AR543_12865"/>
<keyword evidence="2" id="KW-1185">Reference proteome</keyword>
<evidence type="ECO:0000313" key="1">
    <source>
        <dbReference type="EMBL" id="ANF96812.1"/>
    </source>
</evidence>
<dbReference type="AlphaFoldDB" id="A0A172ZHD0"/>
<reference evidence="2" key="1">
    <citation type="submission" date="2015-10" db="EMBL/GenBank/DDBJ databases">
        <title>Genome of Paenibacillus bovis sp. nov.</title>
        <authorList>
            <person name="Wu Z."/>
            <person name="Gao C."/>
            <person name="Liu Z."/>
            <person name="Zheng H."/>
        </authorList>
    </citation>
    <scope>NUCLEOTIDE SEQUENCE [LARGE SCALE GENOMIC DNA]</scope>
    <source>
        <strain evidence="2">BD3526</strain>
    </source>
</reference>
<organism evidence="1 2">
    <name type="scientific">Paenibacillus bovis</name>
    <dbReference type="NCBI Taxonomy" id="1616788"/>
    <lineage>
        <taxon>Bacteria</taxon>
        <taxon>Bacillati</taxon>
        <taxon>Bacillota</taxon>
        <taxon>Bacilli</taxon>
        <taxon>Bacillales</taxon>
        <taxon>Paenibacillaceae</taxon>
        <taxon>Paenibacillus</taxon>
    </lineage>
</organism>
<reference evidence="1 2" key="2">
    <citation type="journal article" date="2016" name="Int. J. Syst. Evol. Microbiol.">
        <title>Paenibacillus bovis sp. nov., isolated from raw yak (Bos grunniens) milk.</title>
        <authorList>
            <person name="Gao C."/>
            <person name="Han J."/>
            <person name="Liu Z."/>
            <person name="Xu X."/>
            <person name="Hang F."/>
            <person name="Wu Z."/>
        </authorList>
    </citation>
    <scope>NUCLEOTIDE SEQUENCE [LARGE SCALE GENOMIC DNA]</scope>
    <source>
        <strain evidence="1 2">BD3526</strain>
    </source>
</reference>
<dbReference type="EMBL" id="CP013023">
    <property type="protein sequence ID" value="ANF96812.1"/>
    <property type="molecule type" value="Genomic_DNA"/>
</dbReference>